<sequence length="127" mass="13918">MASTKVEVEGTVGTLENAVKAVVGPVYNKFKDVPGEVLVFLNKKVAGPRSAIFHASTMSKHFAVSQVVVVRYKVNQYPTLRGVVEMAIPMAAHWSDKYNNLVEDMAAKGYTIFSYLPLVPVEEMAKA</sequence>
<comment type="similarity">
    <text evidence="1">Belongs to the REF/SRPP family.</text>
</comment>
<accession>A0A8S0UK89</accession>
<evidence type="ECO:0000313" key="2">
    <source>
        <dbReference type="EMBL" id="CAA3018016.1"/>
    </source>
</evidence>
<evidence type="ECO:0000256" key="1">
    <source>
        <dbReference type="ARBA" id="ARBA00009737"/>
    </source>
</evidence>
<organism evidence="2 3">
    <name type="scientific">Olea europaea subsp. europaea</name>
    <dbReference type="NCBI Taxonomy" id="158383"/>
    <lineage>
        <taxon>Eukaryota</taxon>
        <taxon>Viridiplantae</taxon>
        <taxon>Streptophyta</taxon>
        <taxon>Embryophyta</taxon>
        <taxon>Tracheophyta</taxon>
        <taxon>Spermatophyta</taxon>
        <taxon>Magnoliopsida</taxon>
        <taxon>eudicotyledons</taxon>
        <taxon>Gunneridae</taxon>
        <taxon>Pentapetalae</taxon>
        <taxon>asterids</taxon>
        <taxon>lamiids</taxon>
        <taxon>Lamiales</taxon>
        <taxon>Oleaceae</taxon>
        <taxon>Oleeae</taxon>
        <taxon>Olea</taxon>
    </lineage>
</organism>
<dbReference type="Proteomes" id="UP000594638">
    <property type="component" value="Unassembled WGS sequence"/>
</dbReference>
<protein>
    <submittedName>
        <fullName evidence="2">Uncharacterized protein</fullName>
    </submittedName>
</protein>
<reference evidence="2 3" key="1">
    <citation type="submission" date="2019-12" db="EMBL/GenBank/DDBJ databases">
        <authorList>
            <person name="Alioto T."/>
            <person name="Alioto T."/>
            <person name="Gomez Garrido J."/>
        </authorList>
    </citation>
    <scope>NUCLEOTIDE SEQUENCE [LARGE SCALE GENOMIC DNA]</scope>
</reference>
<dbReference type="Pfam" id="PF05755">
    <property type="entry name" value="REF"/>
    <property type="match status" value="2"/>
</dbReference>
<dbReference type="OrthoDB" id="1901372at2759"/>
<keyword evidence="3" id="KW-1185">Reference proteome</keyword>
<dbReference type="PANTHER" id="PTHR33732:SF2">
    <property type="entry name" value="REF_SRPP-LIKE PROTEIN"/>
    <property type="match status" value="1"/>
</dbReference>
<dbReference type="InterPro" id="IPR008802">
    <property type="entry name" value="REF"/>
</dbReference>
<comment type="caution">
    <text evidence="2">The sequence shown here is derived from an EMBL/GenBank/DDBJ whole genome shotgun (WGS) entry which is preliminary data.</text>
</comment>
<gene>
    <name evidence="2" type="ORF">OLEA9_A011721</name>
</gene>
<evidence type="ECO:0000313" key="3">
    <source>
        <dbReference type="Proteomes" id="UP000594638"/>
    </source>
</evidence>
<dbReference type="Gramene" id="OE9A011721T1">
    <property type="protein sequence ID" value="OE9A011721C1"/>
    <property type="gene ID" value="OE9A011721"/>
</dbReference>
<dbReference type="EMBL" id="CACTIH010007771">
    <property type="protein sequence ID" value="CAA3018016.1"/>
    <property type="molecule type" value="Genomic_DNA"/>
</dbReference>
<proteinExistence type="inferred from homology"/>
<name>A0A8S0UK89_OLEEU</name>
<dbReference type="AlphaFoldDB" id="A0A8S0UK89"/>
<dbReference type="PANTHER" id="PTHR33732">
    <property type="entry name" value="REF/SRPP-LIKE PROTEIN OS05G0151300/LOC_OS05G05940"/>
    <property type="match status" value="1"/>
</dbReference>